<protein>
    <recommendedName>
        <fullName evidence="2">Reverse transcriptase domain-containing protein</fullName>
    </recommendedName>
</protein>
<evidence type="ECO:0000313" key="1">
    <source>
        <dbReference type="EMBL" id="GFA01570.1"/>
    </source>
</evidence>
<accession>A0A699J0Q8</accession>
<dbReference type="Gene3D" id="2.40.70.10">
    <property type="entry name" value="Acid Proteases"/>
    <property type="match status" value="1"/>
</dbReference>
<dbReference type="PANTHER" id="PTHR33067:SF9">
    <property type="entry name" value="RNA-DIRECTED DNA POLYMERASE"/>
    <property type="match status" value="1"/>
</dbReference>
<dbReference type="InterPro" id="IPR021109">
    <property type="entry name" value="Peptidase_aspartic_dom_sf"/>
</dbReference>
<name>A0A699J0Q8_TANCI</name>
<dbReference type="PANTHER" id="PTHR33067">
    <property type="entry name" value="RNA-DIRECTED DNA POLYMERASE-RELATED"/>
    <property type="match status" value="1"/>
</dbReference>
<gene>
    <name evidence="1" type="ORF">Tci_573542</name>
</gene>
<reference evidence="1" key="1">
    <citation type="journal article" date="2019" name="Sci. Rep.">
        <title>Draft genome of Tanacetum cinerariifolium, the natural source of mosquito coil.</title>
        <authorList>
            <person name="Yamashiro T."/>
            <person name="Shiraishi A."/>
            <person name="Satake H."/>
            <person name="Nakayama K."/>
        </authorList>
    </citation>
    <scope>NUCLEOTIDE SEQUENCE</scope>
</reference>
<organism evidence="1">
    <name type="scientific">Tanacetum cinerariifolium</name>
    <name type="common">Dalmatian daisy</name>
    <name type="synonym">Chrysanthemum cinerariifolium</name>
    <dbReference type="NCBI Taxonomy" id="118510"/>
    <lineage>
        <taxon>Eukaryota</taxon>
        <taxon>Viridiplantae</taxon>
        <taxon>Streptophyta</taxon>
        <taxon>Embryophyta</taxon>
        <taxon>Tracheophyta</taxon>
        <taxon>Spermatophyta</taxon>
        <taxon>Magnoliopsida</taxon>
        <taxon>eudicotyledons</taxon>
        <taxon>Gunneridae</taxon>
        <taxon>Pentapetalae</taxon>
        <taxon>asterids</taxon>
        <taxon>campanulids</taxon>
        <taxon>Asterales</taxon>
        <taxon>Asteraceae</taxon>
        <taxon>Asteroideae</taxon>
        <taxon>Anthemideae</taxon>
        <taxon>Anthemidinae</taxon>
        <taxon>Tanacetum</taxon>
    </lineage>
</organism>
<comment type="caution">
    <text evidence="1">The sequence shown here is derived from an EMBL/GenBank/DDBJ whole genome shotgun (WGS) entry which is preliminary data.</text>
</comment>
<dbReference type="AlphaFoldDB" id="A0A699J0Q8"/>
<sequence length="377" mass="43535">GAQNEEERVTKVLQCQLPPKELILGNFTLSCTIGNLNFYGMAYLGASVNVMPRNILEYLRLANLRNTNMLVEMADMTKKAPLGIIKIILVRIDKFLFPLDFVIIDKTPNETIILGRPFFATIHAEIHVFDKEISLGIDNDKVSCDMEKNDHNFTTPTEKIFMIKSDLDNRPQSPTFNNNLLRNLHNRSPDDSLQDQGSNKKKIKLDQHTPRAHFCKPIKQTVNEKTKMWPTCDPTKSMCDGGNKIYGVSRVENLRFWYCNYDNERKNITRIGLSFPDYLLAKYKKYQTDSLVWDDRYAEWCNVSPTPGTSSQESNNPRPIDYTFREWTLIKVGHADISEPVKKALLKLWLIDCFRDESWIIKNPLSRSFMIINGCLI</sequence>
<dbReference type="EMBL" id="BKCJ010356089">
    <property type="protein sequence ID" value="GFA01570.1"/>
    <property type="molecule type" value="Genomic_DNA"/>
</dbReference>
<feature type="non-terminal residue" evidence="1">
    <location>
        <position position="1"/>
    </location>
</feature>
<dbReference type="CDD" id="cd00303">
    <property type="entry name" value="retropepsin_like"/>
    <property type="match status" value="1"/>
</dbReference>
<proteinExistence type="predicted"/>
<evidence type="ECO:0008006" key="2">
    <source>
        <dbReference type="Google" id="ProtNLM"/>
    </source>
</evidence>